<proteinExistence type="predicted"/>
<evidence type="ECO:0000313" key="2">
    <source>
        <dbReference type="EMBL" id="JAD60010.1"/>
    </source>
</evidence>
<dbReference type="EMBL" id="GBRH01237885">
    <property type="protein sequence ID" value="JAD60010.1"/>
    <property type="molecule type" value="Transcribed_RNA"/>
</dbReference>
<organism evidence="2">
    <name type="scientific">Arundo donax</name>
    <name type="common">Giant reed</name>
    <name type="synonym">Donax arundinaceus</name>
    <dbReference type="NCBI Taxonomy" id="35708"/>
    <lineage>
        <taxon>Eukaryota</taxon>
        <taxon>Viridiplantae</taxon>
        <taxon>Streptophyta</taxon>
        <taxon>Embryophyta</taxon>
        <taxon>Tracheophyta</taxon>
        <taxon>Spermatophyta</taxon>
        <taxon>Magnoliopsida</taxon>
        <taxon>Liliopsida</taxon>
        <taxon>Poales</taxon>
        <taxon>Poaceae</taxon>
        <taxon>PACMAD clade</taxon>
        <taxon>Arundinoideae</taxon>
        <taxon>Arundineae</taxon>
        <taxon>Arundo</taxon>
    </lineage>
</organism>
<reference evidence="2" key="1">
    <citation type="submission" date="2014-09" db="EMBL/GenBank/DDBJ databases">
        <authorList>
            <person name="Magalhaes I.L.F."/>
            <person name="Oliveira U."/>
            <person name="Santos F.R."/>
            <person name="Vidigal T.H.D.A."/>
            <person name="Brescovit A.D."/>
            <person name="Santos A.J."/>
        </authorList>
    </citation>
    <scope>NUCLEOTIDE SEQUENCE</scope>
    <source>
        <tissue evidence="2">Shoot tissue taken approximately 20 cm above the soil surface</tissue>
    </source>
</reference>
<feature type="region of interest" description="Disordered" evidence="1">
    <location>
        <begin position="1"/>
        <end position="75"/>
    </location>
</feature>
<name>A0A0A9BFJ8_ARUDO</name>
<protein>
    <submittedName>
        <fullName evidence="2">Uncharacterized protein</fullName>
    </submittedName>
</protein>
<sequence>MGMEDLNHELQRLKDSRSIPDLNNDVEDGGEGKASLSKTEDKDLAGERGCVSITTQGGKQLGGSIPNPHQWNNTEESMDVNGVQGRCSEDEACHGGGASQRTS</sequence>
<accession>A0A0A9BFJ8</accession>
<evidence type="ECO:0000256" key="1">
    <source>
        <dbReference type="SAM" id="MobiDB-lite"/>
    </source>
</evidence>
<reference evidence="2" key="2">
    <citation type="journal article" date="2015" name="Data Brief">
        <title>Shoot transcriptome of the giant reed, Arundo donax.</title>
        <authorList>
            <person name="Barrero R.A."/>
            <person name="Guerrero F.D."/>
            <person name="Moolhuijzen P."/>
            <person name="Goolsby J.A."/>
            <person name="Tidwell J."/>
            <person name="Bellgard S.E."/>
            <person name="Bellgard M.I."/>
        </authorList>
    </citation>
    <scope>NUCLEOTIDE SEQUENCE</scope>
    <source>
        <tissue evidence="2">Shoot tissue taken approximately 20 cm above the soil surface</tissue>
    </source>
</reference>
<feature type="compositionally biased region" description="Basic and acidic residues" evidence="1">
    <location>
        <begin position="1"/>
        <end position="18"/>
    </location>
</feature>
<dbReference type="AlphaFoldDB" id="A0A0A9BFJ8"/>